<dbReference type="PANTHER" id="PTHR43581:SF2">
    <property type="entry name" value="EXCINUCLEASE ATPASE SUBUNIT"/>
    <property type="match status" value="1"/>
</dbReference>
<keyword evidence="3" id="KW-0255">Endonuclease</keyword>
<feature type="domain" description="OLD protein-like TOPRIM" evidence="2">
    <location>
        <begin position="362"/>
        <end position="426"/>
    </location>
</feature>
<protein>
    <submittedName>
        <fullName evidence="3">ATP-dependent endonuclease</fullName>
    </submittedName>
</protein>
<evidence type="ECO:0000313" key="4">
    <source>
        <dbReference type="Proteomes" id="UP000275910"/>
    </source>
</evidence>
<dbReference type="EMBL" id="RCTY01000019">
    <property type="protein sequence ID" value="ROU07882.1"/>
    <property type="molecule type" value="Genomic_DNA"/>
</dbReference>
<dbReference type="RefSeq" id="WP_123646702.1">
    <property type="nucleotide sequence ID" value="NZ_RCTY01000019.1"/>
</dbReference>
<dbReference type="InterPro" id="IPR041685">
    <property type="entry name" value="AAA_GajA/Old/RecF-like"/>
</dbReference>
<evidence type="ECO:0000259" key="1">
    <source>
        <dbReference type="Pfam" id="PF13175"/>
    </source>
</evidence>
<dbReference type="GO" id="GO:0004519">
    <property type="term" value="F:endonuclease activity"/>
    <property type="evidence" value="ECO:0007669"/>
    <property type="project" value="UniProtKB-KW"/>
</dbReference>
<dbReference type="InterPro" id="IPR034139">
    <property type="entry name" value="TOPRIM_OLD"/>
</dbReference>
<proteinExistence type="predicted"/>
<dbReference type="Gene3D" id="3.40.50.300">
    <property type="entry name" value="P-loop containing nucleotide triphosphate hydrolases"/>
    <property type="match status" value="2"/>
</dbReference>
<dbReference type="CDD" id="cd01026">
    <property type="entry name" value="TOPRIM_OLD"/>
    <property type="match status" value="1"/>
</dbReference>
<dbReference type="AlphaFoldDB" id="A0A3N2RK84"/>
<keyword evidence="3" id="KW-0540">Nuclease</keyword>
<dbReference type="PANTHER" id="PTHR43581">
    <property type="entry name" value="ATP/GTP PHOSPHATASE"/>
    <property type="match status" value="1"/>
</dbReference>
<sequence>MKTIKKLILKNFKRFRTLELDLDGELNILVGGNEAGKSSVLQALDIVMSASRSRVEALGLETIFNQDCIAEFLAGPRRIEDLPELLIEAYLDGLEDPDFDGRTNSKGRDAIGIRLICMPVDEYTPAIKAILAEQHDSFPFEYYAINFQTFGDQPIFPYKKPLKHVLIDSAQINNEYATNSYTRSMYAAHTTATERNLHGFEYRRAKSKFRDEVLQALNEPLDTYKFDVRTSPKASLETDIIITEGDIPIDGKGKGRQCFIKTEFALRDREHALDVLLLEEPENHLSHVHMKKLIERIRASRKKQLFVATHSSFIATRLNLRKVLILSQENPSNPATLKDLSNGTAEFFMKAPDNNVLELALCKKAMLVEGDAEFILMDALYRNAAPGASADADGVHVISVDGTSFKRYLELTKLLGTRVAVIRDNDEDYQANCVENYRDHVGASIKVFADEDNRRSTFEICMYRDNARICDEEFLAARVTLTVEEYMLKNKTDAAFKLLDRRGAELVAPNYIKRAVEWIRA</sequence>
<gene>
    <name evidence="3" type="ORF">D9T17_06685</name>
</gene>
<evidence type="ECO:0000259" key="2">
    <source>
        <dbReference type="Pfam" id="PF20469"/>
    </source>
</evidence>
<dbReference type="InterPro" id="IPR051396">
    <property type="entry name" value="Bact_Antivir_Def_Nuclease"/>
</dbReference>
<dbReference type="InterPro" id="IPR027417">
    <property type="entry name" value="P-loop_NTPase"/>
</dbReference>
<keyword evidence="3" id="KW-0378">Hydrolase</keyword>
<dbReference type="Pfam" id="PF13175">
    <property type="entry name" value="AAA_15"/>
    <property type="match status" value="1"/>
</dbReference>
<dbReference type="SUPFAM" id="SSF52540">
    <property type="entry name" value="P-loop containing nucleoside triphosphate hydrolases"/>
    <property type="match status" value="1"/>
</dbReference>
<dbReference type="Pfam" id="PF20469">
    <property type="entry name" value="OLD-like_TOPRIM"/>
    <property type="match status" value="1"/>
</dbReference>
<feature type="domain" description="Endonuclease GajA/Old nuclease/RecF-like AAA" evidence="1">
    <location>
        <begin position="4"/>
        <end position="51"/>
    </location>
</feature>
<evidence type="ECO:0000313" key="3">
    <source>
        <dbReference type="EMBL" id="ROU07882.1"/>
    </source>
</evidence>
<reference evidence="3 4" key="1">
    <citation type="submission" date="2018-10" db="EMBL/GenBank/DDBJ databases">
        <title>The genome of Lysobacter enzymogenes OH11.</title>
        <authorList>
            <person name="Liu F."/>
            <person name="Zhao Y."/>
            <person name="Qian G."/>
            <person name="Chen Y."/>
            <person name="Xu H."/>
        </authorList>
    </citation>
    <scope>NUCLEOTIDE SEQUENCE [LARGE SCALE GENOMIC DNA]</scope>
    <source>
        <strain evidence="3 4">OH11</strain>
    </source>
</reference>
<accession>A0A3N2RK84</accession>
<dbReference type="Proteomes" id="UP000275910">
    <property type="component" value="Unassembled WGS sequence"/>
</dbReference>
<comment type="caution">
    <text evidence="3">The sequence shown here is derived from an EMBL/GenBank/DDBJ whole genome shotgun (WGS) entry which is preliminary data.</text>
</comment>
<name>A0A3N2RK84_LYSEN</name>
<organism evidence="3 4">
    <name type="scientific">Lysobacter enzymogenes</name>
    <dbReference type="NCBI Taxonomy" id="69"/>
    <lineage>
        <taxon>Bacteria</taxon>
        <taxon>Pseudomonadati</taxon>
        <taxon>Pseudomonadota</taxon>
        <taxon>Gammaproteobacteria</taxon>
        <taxon>Lysobacterales</taxon>
        <taxon>Lysobacteraceae</taxon>
        <taxon>Lysobacter</taxon>
    </lineage>
</organism>